<evidence type="ECO:0000256" key="8">
    <source>
        <dbReference type="SAM" id="Phobius"/>
    </source>
</evidence>
<feature type="transmembrane region" description="Helical" evidence="8">
    <location>
        <begin position="155"/>
        <end position="177"/>
    </location>
</feature>
<keyword evidence="7 8" id="KW-0472">Membrane</keyword>
<proteinExistence type="inferred from homology"/>
<evidence type="ECO:0000256" key="4">
    <source>
        <dbReference type="ARBA" id="ARBA00022475"/>
    </source>
</evidence>
<name>A0A1H4GAM6_9GAMM</name>
<feature type="transmembrane region" description="Helical" evidence="8">
    <location>
        <begin position="262"/>
        <end position="282"/>
    </location>
</feature>
<evidence type="ECO:0000313" key="10">
    <source>
        <dbReference type="Proteomes" id="UP000199397"/>
    </source>
</evidence>
<keyword evidence="6 8" id="KW-1133">Transmembrane helix</keyword>
<feature type="transmembrane region" description="Helical" evidence="8">
    <location>
        <begin position="189"/>
        <end position="210"/>
    </location>
</feature>
<keyword evidence="10" id="KW-1185">Reference proteome</keyword>
<evidence type="ECO:0000256" key="7">
    <source>
        <dbReference type="ARBA" id="ARBA00023136"/>
    </source>
</evidence>
<feature type="transmembrane region" description="Helical" evidence="8">
    <location>
        <begin position="21"/>
        <end position="43"/>
    </location>
</feature>
<dbReference type="AlphaFoldDB" id="A0A1H4GAM6"/>
<feature type="transmembrane region" description="Helical" evidence="8">
    <location>
        <begin position="116"/>
        <end position="143"/>
    </location>
</feature>
<comment type="similarity">
    <text evidence="2">Belongs to the tellurite-resistance/dicarboxylate transporter (TDT) family.</text>
</comment>
<feature type="transmembrane region" description="Helical" evidence="8">
    <location>
        <begin position="222"/>
        <end position="242"/>
    </location>
</feature>
<feature type="transmembrane region" description="Helical" evidence="8">
    <location>
        <begin position="294"/>
        <end position="313"/>
    </location>
</feature>
<feature type="transmembrane region" description="Helical" evidence="8">
    <location>
        <begin position="325"/>
        <end position="350"/>
    </location>
</feature>
<reference evidence="9 10" key="1">
    <citation type="submission" date="2016-10" db="EMBL/GenBank/DDBJ databases">
        <authorList>
            <person name="de Groot N.N."/>
        </authorList>
    </citation>
    <scope>NUCLEOTIDE SEQUENCE [LARGE SCALE GENOMIC DNA]</scope>
    <source>
        <strain evidence="9 10">DSM 21228</strain>
    </source>
</reference>
<dbReference type="Gene3D" id="1.50.10.150">
    <property type="entry name" value="Voltage-dependent anion channel"/>
    <property type="match status" value="1"/>
</dbReference>
<evidence type="ECO:0000256" key="5">
    <source>
        <dbReference type="ARBA" id="ARBA00022692"/>
    </source>
</evidence>
<keyword evidence="5 8" id="KW-0812">Transmembrane</keyword>
<dbReference type="GO" id="GO:0000319">
    <property type="term" value="F:sulfite transmembrane transporter activity"/>
    <property type="evidence" value="ECO:0007669"/>
    <property type="project" value="TreeGrafter"/>
</dbReference>
<dbReference type="EMBL" id="FNQP01000030">
    <property type="protein sequence ID" value="SEB06685.1"/>
    <property type="molecule type" value="Genomic_DNA"/>
</dbReference>
<dbReference type="PANTHER" id="PTHR31686">
    <property type="match status" value="1"/>
</dbReference>
<keyword evidence="4" id="KW-1003">Cell membrane</keyword>
<feature type="transmembrane region" description="Helical" evidence="8">
    <location>
        <begin position="55"/>
        <end position="75"/>
    </location>
</feature>
<dbReference type="CDD" id="cd09319">
    <property type="entry name" value="TDT_like_1"/>
    <property type="match status" value="1"/>
</dbReference>
<keyword evidence="3" id="KW-0813">Transport</keyword>
<protein>
    <submittedName>
        <fullName evidence="9">Tellurite resistance protein TehA</fullName>
    </submittedName>
</protein>
<accession>A0A1H4GAM6</accession>
<gene>
    <name evidence="9" type="ORF">SAMN05660964_03371</name>
</gene>
<dbReference type="Proteomes" id="UP000199397">
    <property type="component" value="Unassembled WGS sequence"/>
</dbReference>
<dbReference type="InterPro" id="IPR051629">
    <property type="entry name" value="Sulfite_efflux_TDT"/>
</dbReference>
<evidence type="ECO:0000256" key="6">
    <source>
        <dbReference type="ARBA" id="ARBA00022989"/>
    </source>
</evidence>
<dbReference type="GO" id="GO:0005886">
    <property type="term" value="C:plasma membrane"/>
    <property type="evidence" value="ECO:0007669"/>
    <property type="project" value="UniProtKB-SubCell"/>
</dbReference>
<comment type="subcellular location">
    <subcellularLocation>
        <location evidence="1">Cell membrane</location>
        <topology evidence="1">Multi-pass membrane protein</topology>
    </subcellularLocation>
</comment>
<dbReference type="PANTHER" id="PTHR31686:SF1">
    <property type="entry name" value="SULFITE EFFLUX PUMP SSU1"/>
    <property type="match status" value="1"/>
</dbReference>
<evidence type="ECO:0000256" key="2">
    <source>
        <dbReference type="ARBA" id="ARBA00008566"/>
    </source>
</evidence>
<evidence type="ECO:0000313" key="9">
    <source>
        <dbReference type="EMBL" id="SEB06685.1"/>
    </source>
</evidence>
<organism evidence="9 10">
    <name type="scientific">Thiothrix caldifontis</name>
    <dbReference type="NCBI Taxonomy" id="525918"/>
    <lineage>
        <taxon>Bacteria</taxon>
        <taxon>Pseudomonadati</taxon>
        <taxon>Pseudomonadota</taxon>
        <taxon>Gammaproteobacteria</taxon>
        <taxon>Thiotrichales</taxon>
        <taxon>Thiotrichaceae</taxon>
        <taxon>Thiothrix</taxon>
    </lineage>
</organism>
<sequence>MRGVLASLSMMQHTSDNTLRWLEGLPPGYFAVAMASGILSIAFDMIGQNVLAEGLFAAALLAWVVMLSLSAWRLWRFPQAVKIDLLNIRRVFAFFTLVVSTNVVGILLHQHGYPQLALACWAFAFVVWSLLLYLSFSVLTFLTHPHTVNVVHGDWLTSIIATQSLVLLGVMVAPDLGIYTDYMLVEVHLLWLLGLVLYGIFVTLFCYRIFFQRFQPEDTSPLLWVIMGAAAAGVNAGTVLLQTSPSLHFLQALHPFIDGVAMLLWSWATWWIPMLVIFGVWKHGVKRYPLRYEPAMWSMVFPLGMYAVASYRLGLAAEFPPLQWISLLIVWVGFAVWCLVLLGLVLFMFFSHKEVSQ</sequence>
<evidence type="ECO:0000256" key="1">
    <source>
        <dbReference type="ARBA" id="ARBA00004651"/>
    </source>
</evidence>
<dbReference type="STRING" id="525918.SAMN05660964_03371"/>
<dbReference type="Pfam" id="PF03595">
    <property type="entry name" value="SLAC1"/>
    <property type="match status" value="1"/>
</dbReference>
<dbReference type="InterPro" id="IPR004695">
    <property type="entry name" value="SLAC1/Mae1/Ssu1/TehA"/>
</dbReference>
<dbReference type="InterPro" id="IPR038665">
    <property type="entry name" value="Voltage-dep_anion_channel_sf"/>
</dbReference>
<evidence type="ECO:0000256" key="3">
    <source>
        <dbReference type="ARBA" id="ARBA00022448"/>
    </source>
</evidence>
<feature type="transmembrane region" description="Helical" evidence="8">
    <location>
        <begin position="87"/>
        <end position="110"/>
    </location>
</feature>